<evidence type="ECO:0000313" key="1">
    <source>
        <dbReference type="EMBL" id="KAI3354403.1"/>
    </source>
</evidence>
<organism evidence="1 2">
    <name type="scientific">Scortum barcoo</name>
    <name type="common">barcoo grunter</name>
    <dbReference type="NCBI Taxonomy" id="214431"/>
    <lineage>
        <taxon>Eukaryota</taxon>
        <taxon>Metazoa</taxon>
        <taxon>Chordata</taxon>
        <taxon>Craniata</taxon>
        <taxon>Vertebrata</taxon>
        <taxon>Euteleostomi</taxon>
        <taxon>Actinopterygii</taxon>
        <taxon>Neopterygii</taxon>
        <taxon>Teleostei</taxon>
        <taxon>Neoteleostei</taxon>
        <taxon>Acanthomorphata</taxon>
        <taxon>Eupercaria</taxon>
        <taxon>Centrarchiformes</taxon>
        <taxon>Terapontoidei</taxon>
        <taxon>Terapontidae</taxon>
        <taxon>Scortum</taxon>
    </lineage>
</organism>
<dbReference type="Proteomes" id="UP000831701">
    <property type="component" value="Chromosome 22"/>
</dbReference>
<proteinExistence type="predicted"/>
<accession>A0ACB8VGL7</accession>
<protein>
    <submittedName>
        <fullName evidence="1">Uncharacterized protein</fullName>
    </submittedName>
</protein>
<dbReference type="EMBL" id="CM041552">
    <property type="protein sequence ID" value="KAI3354403.1"/>
    <property type="molecule type" value="Genomic_DNA"/>
</dbReference>
<comment type="caution">
    <text evidence="1">The sequence shown here is derived from an EMBL/GenBank/DDBJ whole genome shotgun (WGS) entry which is preliminary data.</text>
</comment>
<gene>
    <name evidence="1" type="ORF">L3Q82_018925</name>
</gene>
<reference evidence="1" key="1">
    <citation type="submission" date="2022-04" db="EMBL/GenBank/DDBJ databases">
        <title>Jade perch genome.</title>
        <authorList>
            <person name="Chao B."/>
        </authorList>
    </citation>
    <scope>NUCLEOTIDE SEQUENCE</scope>
    <source>
        <strain evidence="1">CB-2022</strain>
    </source>
</reference>
<name>A0ACB8VGL7_9TELE</name>
<evidence type="ECO:0000313" key="2">
    <source>
        <dbReference type="Proteomes" id="UP000831701"/>
    </source>
</evidence>
<sequence length="804" mass="91397">MLILDVLSPLLLLSILLPSYGCRAADIPEDTTSEFSVRLYHRLQAAGDQDNIIFSPLSVAVALGMVELGARGASLEEIRQAVGFSHLLPGGRYIHRHRNLTAALSDDDAHYVIRFANSLFLQEGVTFNPEFLHLMRKYFRAEVETVDFSESAAVAEQINSWVENHTESKIRELLSAEDFSSATRLTLVNAVYFRGSWKNQFRPENTRTFSFSKDDGSEVQTLMMYQQGDFYYGEFSDGSQEAGGVYQVLEMPYEGEDMSMMIVLPRQEVPLASLEPIIKAPLLEEWANNVKRQKVEVYLPRFKVEQKIDLRSTLQELGIKNIFTNDADLSAMTDGKDLYIGKAVQKAYLEVTEEGAEGAVGSGRLLFTIIFNINRTSSLLKNDRLDQDSGAATYPQVMADHPFFFVIRNQRTVWSILFMGRVMTPEVIEPNDQEFDSMCAQLNRRCHSEAHTWFGVRLSRATHLSAVARQRQPRRSVGVPQLPERLTCGGRLRPSQRTVRVYFLSADAHKPRRAPWVTAAAFQGETGPGESTTTRPGHVRKGTTIIAQQKVPHLLLISPASVLIIHPVLLFFFFCQLPSSRFRFVSWHRLEQCDVTGDQLTCPRVREGPSEEELFHREGDGICLERGRTGRRREEEGQRWEERLQENWENCLELNLSYQDLGDPFQQENFLRILRRLIRVEKLQLVDNSLTNLSSVHLPRCRMLNLQRNHLVCLRQLPKLPAVEHLCLSENAIGSLGGLGALGNSPLRSLNLTRNPVTFTQDYRARVFQCLPKLEILDGIPRLPEDSLPTRLHFPETTRICNIL</sequence>
<keyword evidence="2" id="KW-1185">Reference proteome</keyword>